<keyword evidence="12" id="KW-1185">Reference proteome</keyword>
<feature type="transmembrane region" description="Helical" evidence="9">
    <location>
        <begin position="287"/>
        <end position="309"/>
    </location>
</feature>
<evidence type="ECO:0000256" key="9">
    <source>
        <dbReference type="SAM" id="Phobius"/>
    </source>
</evidence>
<evidence type="ECO:0000256" key="3">
    <source>
        <dbReference type="ARBA" id="ARBA00022448"/>
    </source>
</evidence>
<accession>A0ABD3RUZ0</accession>
<dbReference type="GO" id="GO:0016020">
    <property type="term" value="C:membrane"/>
    <property type="evidence" value="ECO:0007669"/>
    <property type="project" value="UniProtKB-SubCell"/>
</dbReference>
<dbReference type="PROSITE" id="PS51257">
    <property type="entry name" value="PROKAR_LIPOPROTEIN"/>
    <property type="match status" value="1"/>
</dbReference>
<evidence type="ECO:0000256" key="6">
    <source>
        <dbReference type="ARBA" id="ARBA00022989"/>
    </source>
</evidence>
<dbReference type="PANTHER" id="PTHR41394">
    <property type="entry name" value="MAGNESIUM TRANSPORTER MGTE"/>
    <property type="match status" value="1"/>
</dbReference>
<sequence length="375" mass="40696">MARIHRQPPSFSLSLSSFLSLSFGGGCRRRILFAGEWGRGGAGGEEDGDDDPMDGTRGDGAIGDDGSLSSNDDVDNDDRDVNISPPPLLRMENEMLREERLSTSSKLYSSSSLGNSIFVRVCDMDWDVNIDVDCVGKREAVVGRGICSISLRSQASLPRLIIKDFEGGDYYHRGIIGSGGGDGLGRHQTRLHPGITTPIDTGGRGYDDPHNNDDDDVSCVYDDRTNRWTSLNGTPLLTEHPNIVYYLKMLVGAGGNAGNQVSVRVICGLALGTLNNNTRRRYLMHELCMALSLSVVLSAAGFVRALVFGAPLSEIYVITLSLIVYPCTTRAHSIVRDRGMRDIISFALGGLLWAPKRDTLQKREGDGAQALGDRQ</sequence>
<evidence type="ECO:0000313" key="12">
    <source>
        <dbReference type="Proteomes" id="UP001530377"/>
    </source>
</evidence>
<evidence type="ECO:0000256" key="2">
    <source>
        <dbReference type="ARBA" id="ARBA00009749"/>
    </source>
</evidence>
<evidence type="ECO:0000256" key="1">
    <source>
        <dbReference type="ARBA" id="ARBA00004141"/>
    </source>
</evidence>
<organism evidence="11 12">
    <name type="scientific">Cyclostephanos tholiformis</name>
    <dbReference type="NCBI Taxonomy" id="382380"/>
    <lineage>
        <taxon>Eukaryota</taxon>
        <taxon>Sar</taxon>
        <taxon>Stramenopiles</taxon>
        <taxon>Ochrophyta</taxon>
        <taxon>Bacillariophyta</taxon>
        <taxon>Coscinodiscophyceae</taxon>
        <taxon>Thalassiosirophycidae</taxon>
        <taxon>Stephanodiscales</taxon>
        <taxon>Stephanodiscaceae</taxon>
        <taxon>Cyclostephanos</taxon>
    </lineage>
</organism>
<feature type="transmembrane region" description="Helical" evidence="9">
    <location>
        <begin position="315"/>
        <end position="335"/>
    </location>
</feature>
<dbReference type="Gene3D" id="1.10.357.20">
    <property type="entry name" value="SLC41 divalent cation transporters, integral membrane domain"/>
    <property type="match status" value="1"/>
</dbReference>
<name>A0ABD3RUZ0_9STRA</name>
<dbReference type="InterPro" id="IPR036739">
    <property type="entry name" value="SLC41_membr_dom_sf"/>
</dbReference>
<gene>
    <name evidence="11" type="ORF">ACHAXA_006578</name>
</gene>
<evidence type="ECO:0000256" key="4">
    <source>
        <dbReference type="ARBA" id="ARBA00022692"/>
    </source>
</evidence>
<evidence type="ECO:0000259" key="10">
    <source>
        <dbReference type="Pfam" id="PF01769"/>
    </source>
</evidence>
<keyword evidence="5" id="KW-0460">Magnesium</keyword>
<evidence type="ECO:0000256" key="5">
    <source>
        <dbReference type="ARBA" id="ARBA00022842"/>
    </source>
</evidence>
<reference evidence="11 12" key="1">
    <citation type="submission" date="2024-10" db="EMBL/GenBank/DDBJ databases">
        <title>Updated reference genomes for cyclostephanoid diatoms.</title>
        <authorList>
            <person name="Roberts W.R."/>
            <person name="Alverson A.J."/>
        </authorList>
    </citation>
    <scope>NUCLEOTIDE SEQUENCE [LARGE SCALE GENOMIC DNA]</scope>
    <source>
        <strain evidence="11 12">AJA228-03</strain>
    </source>
</reference>
<keyword evidence="4 9" id="KW-0812">Transmembrane</keyword>
<keyword evidence="3" id="KW-0813">Transport</keyword>
<proteinExistence type="inferred from homology"/>
<dbReference type="Pfam" id="PF01769">
    <property type="entry name" value="MgtE"/>
    <property type="match status" value="1"/>
</dbReference>
<protein>
    <recommendedName>
        <fullName evidence="10">SLC41A/MgtE integral membrane domain-containing protein</fullName>
    </recommendedName>
</protein>
<keyword evidence="6 9" id="KW-1133">Transmembrane helix</keyword>
<keyword evidence="7 9" id="KW-0472">Membrane</keyword>
<comment type="similarity">
    <text evidence="2">Belongs to the SLC41A transporter family.</text>
</comment>
<dbReference type="AlphaFoldDB" id="A0ABD3RUZ0"/>
<dbReference type="InterPro" id="IPR006667">
    <property type="entry name" value="SLC41_membr_dom"/>
</dbReference>
<dbReference type="EMBL" id="JALLPB020000187">
    <property type="protein sequence ID" value="KAL3815685.1"/>
    <property type="molecule type" value="Genomic_DNA"/>
</dbReference>
<dbReference type="SUPFAM" id="SSF161093">
    <property type="entry name" value="MgtE membrane domain-like"/>
    <property type="match status" value="1"/>
</dbReference>
<comment type="caution">
    <text evidence="11">The sequence shown here is derived from an EMBL/GenBank/DDBJ whole genome shotgun (WGS) entry which is preliminary data.</text>
</comment>
<dbReference type="Proteomes" id="UP001530377">
    <property type="component" value="Unassembled WGS sequence"/>
</dbReference>
<evidence type="ECO:0000313" key="11">
    <source>
        <dbReference type="EMBL" id="KAL3815685.1"/>
    </source>
</evidence>
<evidence type="ECO:0000256" key="7">
    <source>
        <dbReference type="ARBA" id="ARBA00023136"/>
    </source>
</evidence>
<feature type="domain" description="SLC41A/MgtE integral membrane" evidence="10">
    <location>
        <begin position="249"/>
        <end position="323"/>
    </location>
</feature>
<dbReference type="PANTHER" id="PTHR41394:SF5">
    <property type="entry name" value="SLC41A_MGTE INTEGRAL MEMBRANE DOMAIN-CONTAINING PROTEIN"/>
    <property type="match status" value="1"/>
</dbReference>
<comment type="subcellular location">
    <subcellularLocation>
        <location evidence="1">Membrane</location>
        <topology evidence="1">Multi-pass membrane protein</topology>
    </subcellularLocation>
</comment>
<feature type="compositionally biased region" description="Acidic residues" evidence="8">
    <location>
        <begin position="44"/>
        <end position="53"/>
    </location>
</feature>
<evidence type="ECO:0000256" key="8">
    <source>
        <dbReference type="SAM" id="MobiDB-lite"/>
    </source>
</evidence>
<feature type="region of interest" description="Disordered" evidence="8">
    <location>
        <begin position="38"/>
        <end position="88"/>
    </location>
</feature>